<dbReference type="HOGENOM" id="CLU_046006_12_4_6"/>
<dbReference type="SUPFAM" id="SSF54593">
    <property type="entry name" value="Glyoxalase/Bleomycin resistance protein/Dihydroxybiphenyl dioxygenase"/>
    <property type="match status" value="1"/>
</dbReference>
<dbReference type="OrthoDB" id="9804944at2"/>
<dbReference type="PROSITE" id="PS51819">
    <property type="entry name" value="VOC"/>
    <property type="match status" value="1"/>
</dbReference>
<name>B8GPS4_THISH</name>
<dbReference type="AlphaFoldDB" id="B8GPS4"/>
<sequence>MSGRFLGIHHASLIVADTARALAFYRDVLGLPELARPDLPFPGAWLGAGDQQIHLLELPNPDPVDGRPEHGGRDRHVAFSVSGLEAIRQRLEAAGVAYTMSRSGRPALFVRDPDGNAMELMEAP</sequence>
<organism evidence="2 3">
    <name type="scientific">Thioalkalivibrio sulfidiphilus (strain HL-EbGR7)</name>
    <dbReference type="NCBI Taxonomy" id="396588"/>
    <lineage>
        <taxon>Bacteria</taxon>
        <taxon>Pseudomonadati</taxon>
        <taxon>Pseudomonadota</taxon>
        <taxon>Gammaproteobacteria</taxon>
        <taxon>Chromatiales</taxon>
        <taxon>Ectothiorhodospiraceae</taxon>
        <taxon>Thioalkalivibrio</taxon>
    </lineage>
</organism>
<dbReference type="Gene3D" id="3.10.180.10">
    <property type="entry name" value="2,3-Dihydroxybiphenyl 1,2-Dioxygenase, domain 1"/>
    <property type="match status" value="1"/>
</dbReference>
<dbReference type="STRING" id="396588.Tgr7_1155"/>
<keyword evidence="3" id="KW-1185">Reference proteome</keyword>
<evidence type="ECO:0000313" key="2">
    <source>
        <dbReference type="EMBL" id="ACL72241.1"/>
    </source>
</evidence>
<dbReference type="GO" id="GO:0051213">
    <property type="term" value="F:dioxygenase activity"/>
    <property type="evidence" value="ECO:0007669"/>
    <property type="project" value="UniProtKB-KW"/>
</dbReference>
<dbReference type="Pfam" id="PF00903">
    <property type="entry name" value="Glyoxalase"/>
    <property type="match status" value="1"/>
</dbReference>
<dbReference type="RefSeq" id="WP_012637725.1">
    <property type="nucleotide sequence ID" value="NC_011901.1"/>
</dbReference>
<dbReference type="InterPro" id="IPR050383">
    <property type="entry name" value="GlyoxalaseI/FosfomycinResist"/>
</dbReference>
<accession>B8GPS4</accession>
<dbReference type="Proteomes" id="UP000002383">
    <property type="component" value="Chromosome"/>
</dbReference>
<dbReference type="PANTHER" id="PTHR21366">
    <property type="entry name" value="GLYOXALASE FAMILY PROTEIN"/>
    <property type="match status" value="1"/>
</dbReference>
<dbReference type="PANTHER" id="PTHR21366:SF22">
    <property type="entry name" value="VOC DOMAIN-CONTAINING PROTEIN"/>
    <property type="match status" value="1"/>
</dbReference>
<feature type="domain" description="VOC" evidence="1">
    <location>
        <begin position="7"/>
        <end position="123"/>
    </location>
</feature>
<evidence type="ECO:0000259" key="1">
    <source>
        <dbReference type="PROSITE" id="PS51819"/>
    </source>
</evidence>
<dbReference type="CDD" id="cd07245">
    <property type="entry name" value="VOC_like"/>
    <property type="match status" value="1"/>
</dbReference>
<gene>
    <name evidence="2" type="ordered locus">Tgr7_1155</name>
</gene>
<dbReference type="InterPro" id="IPR029068">
    <property type="entry name" value="Glyas_Bleomycin-R_OHBP_Dase"/>
</dbReference>
<reference evidence="2 3" key="1">
    <citation type="journal article" date="2011" name="Stand. Genomic Sci.">
        <title>Complete genome sequence of 'Thioalkalivibrio sulfidophilus' HL-EbGr7.</title>
        <authorList>
            <person name="Muyzer G."/>
            <person name="Sorokin D.Y."/>
            <person name="Mavromatis K."/>
            <person name="Lapidus A."/>
            <person name="Clum A."/>
            <person name="Ivanova N."/>
            <person name="Pati A."/>
            <person name="d'Haeseleer P."/>
            <person name="Woyke T."/>
            <person name="Kyrpides N.C."/>
        </authorList>
    </citation>
    <scope>NUCLEOTIDE SEQUENCE [LARGE SCALE GENOMIC DNA]</scope>
    <source>
        <strain evidence="2 3">HL-EbGR7</strain>
    </source>
</reference>
<dbReference type="InterPro" id="IPR037523">
    <property type="entry name" value="VOC_core"/>
</dbReference>
<dbReference type="KEGG" id="tgr:Tgr7_1155"/>
<keyword evidence="2" id="KW-0223">Dioxygenase</keyword>
<evidence type="ECO:0000313" key="3">
    <source>
        <dbReference type="Proteomes" id="UP000002383"/>
    </source>
</evidence>
<protein>
    <submittedName>
        <fullName evidence="2">Glyoxalase/bleomycin resistance protein/dioxygenase</fullName>
    </submittedName>
</protein>
<proteinExistence type="predicted"/>
<dbReference type="InterPro" id="IPR004360">
    <property type="entry name" value="Glyas_Fos-R_dOase_dom"/>
</dbReference>
<dbReference type="EMBL" id="CP001339">
    <property type="protein sequence ID" value="ACL72241.1"/>
    <property type="molecule type" value="Genomic_DNA"/>
</dbReference>
<keyword evidence="2" id="KW-0560">Oxidoreductase</keyword>
<dbReference type="eggNOG" id="COG0346">
    <property type="taxonomic scope" value="Bacteria"/>
</dbReference>